<keyword evidence="6 8" id="KW-1133">Transmembrane helix</keyword>
<sequence length="334" mass="34659">MTHETAQQTAQPGLWARAQRTSVEQLHIRLESFIVLIVLSAVMAVLSPFFLSLSNFLNILLATSTIGVLAIAATYVIGSGGLDLSLGSVMGLSGVAGAYVAVNLGAPSAIGLAACILAGAAAGYVNGQLITRAFVPAFIVTLGMLGLARGLALVISDGRVIYGLPAAMVYVGQGRPLGIPMPVIIFIITAIVAHCVLAYSKFGRHTMALGDSESAARAAGIRVERHRRILYTLSGALAGLAGMLFMARINSGDPTAGLNYELTAITAAIIGGTNLFGGRGSILGTMIGALIMGVLQNGLNLLAVQSYYQQMAIGAVLILAVFIDQYQVRKESRV</sequence>
<dbReference type="InterPro" id="IPR001851">
    <property type="entry name" value="ABC_transp_permease"/>
</dbReference>
<evidence type="ECO:0000256" key="7">
    <source>
        <dbReference type="ARBA" id="ARBA00023136"/>
    </source>
</evidence>
<dbReference type="RefSeq" id="WP_280658448.1">
    <property type="nucleotide sequence ID" value="NZ_CP120373.1"/>
</dbReference>
<protein>
    <submittedName>
        <fullName evidence="9">ABC transporter permease</fullName>
    </submittedName>
</protein>
<feature type="transmembrane region" description="Helical" evidence="8">
    <location>
        <begin position="229"/>
        <end position="246"/>
    </location>
</feature>
<dbReference type="EMBL" id="CP120373">
    <property type="protein sequence ID" value="WEX86380.1"/>
    <property type="molecule type" value="Genomic_DNA"/>
</dbReference>
<keyword evidence="4" id="KW-0997">Cell inner membrane</keyword>
<gene>
    <name evidence="9" type="ORF">PZN02_002659</name>
</gene>
<keyword evidence="2" id="KW-0813">Transport</keyword>
<dbReference type="Proteomes" id="UP001229355">
    <property type="component" value="Chromosome 1"/>
</dbReference>
<evidence type="ECO:0000256" key="3">
    <source>
        <dbReference type="ARBA" id="ARBA00022475"/>
    </source>
</evidence>
<feature type="transmembrane region" description="Helical" evidence="8">
    <location>
        <begin position="179"/>
        <end position="199"/>
    </location>
</feature>
<dbReference type="PANTHER" id="PTHR32196:SF21">
    <property type="entry name" value="ABC TRANSPORTER PERMEASE PROTEIN YPHD-RELATED"/>
    <property type="match status" value="1"/>
</dbReference>
<organism evidence="9 10">
    <name type="scientific">Sinorhizobium garamanticum</name>
    <dbReference type="NCBI Taxonomy" id="680247"/>
    <lineage>
        <taxon>Bacteria</taxon>
        <taxon>Pseudomonadati</taxon>
        <taxon>Pseudomonadota</taxon>
        <taxon>Alphaproteobacteria</taxon>
        <taxon>Hyphomicrobiales</taxon>
        <taxon>Rhizobiaceae</taxon>
        <taxon>Sinorhizobium/Ensifer group</taxon>
        <taxon>Sinorhizobium</taxon>
    </lineage>
</organism>
<keyword evidence="3" id="KW-1003">Cell membrane</keyword>
<evidence type="ECO:0000313" key="9">
    <source>
        <dbReference type="EMBL" id="WEX86380.1"/>
    </source>
</evidence>
<evidence type="ECO:0000256" key="2">
    <source>
        <dbReference type="ARBA" id="ARBA00022448"/>
    </source>
</evidence>
<name>A0ABY8DA18_9HYPH</name>
<feature type="transmembrane region" description="Helical" evidence="8">
    <location>
        <begin position="108"/>
        <end position="126"/>
    </location>
</feature>
<accession>A0ABY8DA18</accession>
<evidence type="ECO:0000256" key="8">
    <source>
        <dbReference type="SAM" id="Phobius"/>
    </source>
</evidence>
<dbReference type="Pfam" id="PF02653">
    <property type="entry name" value="BPD_transp_2"/>
    <property type="match status" value="1"/>
</dbReference>
<evidence type="ECO:0000256" key="5">
    <source>
        <dbReference type="ARBA" id="ARBA00022692"/>
    </source>
</evidence>
<feature type="transmembrane region" description="Helical" evidence="8">
    <location>
        <begin position="56"/>
        <end position="77"/>
    </location>
</feature>
<dbReference type="PANTHER" id="PTHR32196">
    <property type="entry name" value="ABC TRANSPORTER PERMEASE PROTEIN YPHD-RELATED-RELATED"/>
    <property type="match status" value="1"/>
</dbReference>
<evidence type="ECO:0000313" key="10">
    <source>
        <dbReference type="Proteomes" id="UP001229355"/>
    </source>
</evidence>
<keyword evidence="5 8" id="KW-0812">Transmembrane</keyword>
<feature type="transmembrane region" description="Helical" evidence="8">
    <location>
        <begin position="133"/>
        <end position="155"/>
    </location>
</feature>
<proteinExistence type="predicted"/>
<evidence type="ECO:0000256" key="4">
    <source>
        <dbReference type="ARBA" id="ARBA00022519"/>
    </source>
</evidence>
<keyword evidence="10" id="KW-1185">Reference proteome</keyword>
<feature type="transmembrane region" description="Helical" evidence="8">
    <location>
        <begin position="30"/>
        <end position="50"/>
    </location>
</feature>
<comment type="subcellular location">
    <subcellularLocation>
        <location evidence="1">Cell membrane</location>
        <topology evidence="1">Multi-pass membrane protein</topology>
    </subcellularLocation>
</comment>
<keyword evidence="7 8" id="KW-0472">Membrane</keyword>
<evidence type="ECO:0000256" key="6">
    <source>
        <dbReference type="ARBA" id="ARBA00022989"/>
    </source>
</evidence>
<evidence type="ECO:0000256" key="1">
    <source>
        <dbReference type="ARBA" id="ARBA00004651"/>
    </source>
</evidence>
<dbReference type="CDD" id="cd06579">
    <property type="entry name" value="TM_PBP1_transp_AraH_like"/>
    <property type="match status" value="1"/>
</dbReference>
<feature type="transmembrane region" description="Helical" evidence="8">
    <location>
        <begin position="283"/>
        <end position="301"/>
    </location>
</feature>
<feature type="transmembrane region" description="Helical" evidence="8">
    <location>
        <begin position="307"/>
        <end position="323"/>
    </location>
</feature>
<reference evidence="9 10" key="1">
    <citation type="submission" date="2023-03" db="EMBL/GenBank/DDBJ databases">
        <authorList>
            <person name="Kaur S."/>
            <person name="Espinosa-Saiz D."/>
            <person name="Velazquez E."/>
            <person name="Menendez E."/>
            <person name="diCenzo G.C."/>
        </authorList>
    </citation>
    <scope>NUCLEOTIDE SEQUENCE [LARGE SCALE GENOMIC DNA]</scope>
    <source>
        <strain evidence="9 10">LMG 24692</strain>
    </source>
</reference>